<comment type="similarity">
    <text evidence="3">Belongs to the JARID1 histone demethylase family.</text>
</comment>
<dbReference type="InterPro" id="IPR019787">
    <property type="entry name" value="Znf_PHD-finger"/>
</dbReference>
<dbReference type="InterPro" id="IPR013083">
    <property type="entry name" value="Znf_RING/FYVE/PHD"/>
</dbReference>
<dbReference type="EMBL" id="JAAAIP010000340">
    <property type="protein sequence ID" value="KAG0319065.1"/>
    <property type="molecule type" value="Genomic_DNA"/>
</dbReference>
<dbReference type="SMART" id="SM00558">
    <property type="entry name" value="JmjC"/>
    <property type="match status" value="1"/>
</dbReference>
<dbReference type="SUPFAM" id="SSF57903">
    <property type="entry name" value="FYVE/PHD zinc finger"/>
    <property type="match status" value="3"/>
</dbReference>
<dbReference type="SMART" id="SM00501">
    <property type="entry name" value="BRIGHT"/>
    <property type="match status" value="1"/>
</dbReference>
<feature type="domain" description="JmjC" evidence="18">
    <location>
        <begin position="446"/>
        <end position="612"/>
    </location>
</feature>
<dbReference type="GO" id="GO:0034647">
    <property type="term" value="F:histone H3K4me/H3K4me2/H3K4me3 demethylase activity"/>
    <property type="evidence" value="ECO:0007669"/>
    <property type="project" value="UniProtKB-EC"/>
</dbReference>
<evidence type="ECO:0000256" key="10">
    <source>
        <dbReference type="ARBA" id="ARBA00023004"/>
    </source>
</evidence>
<keyword evidence="20" id="KW-1185">Reference proteome</keyword>
<dbReference type="InterPro" id="IPR004198">
    <property type="entry name" value="Znf_C5HC2"/>
</dbReference>
<dbReference type="InterPro" id="IPR019786">
    <property type="entry name" value="Zinc_finger_PHD-type_CS"/>
</dbReference>
<dbReference type="InterPro" id="IPR013637">
    <property type="entry name" value="Lys_sp_deMease-like_dom"/>
</dbReference>
<dbReference type="GO" id="GO:0005634">
    <property type="term" value="C:nucleus"/>
    <property type="evidence" value="ECO:0007669"/>
    <property type="project" value="UniProtKB-SubCell"/>
</dbReference>
<feature type="compositionally biased region" description="Basic and acidic residues" evidence="14">
    <location>
        <begin position="1502"/>
        <end position="1522"/>
    </location>
</feature>
<evidence type="ECO:0000256" key="4">
    <source>
        <dbReference type="ARBA" id="ARBA00012902"/>
    </source>
</evidence>
<dbReference type="OrthoDB" id="1678912at2759"/>
<evidence type="ECO:0000256" key="2">
    <source>
        <dbReference type="ARBA" id="ARBA00004123"/>
    </source>
</evidence>
<feature type="compositionally biased region" description="Low complexity" evidence="14">
    <location>
        <begin position="1598"/>
        <end position="1626"/>
    </location>
</feature>
<feature type="compositionally biased region" description="Basic residues" evidence="14">
    <location>
        <begin position="1825"/>
        <end position="1844"/>
    </location>
</feature>
<feature type="compositionally biased region" description="Pro residues" evidence="14">
    <location>
        <begin position="29"/>
        <end position="39"/>
    </location>
</feature>
<dbReference type="Gene3D" id="1.10.150.60">
    <property type="entry name" value="ARID DNA-binding domain"/>
    <property type="match status" value="1"/>
</dbReference>
<keyword evidence="7 13" id="KW-0863">Zinc-finger</keyword>
<evidence type="ECO:0000313" key="19">
    <source>
        <dbReference type="EMBL" id="KAG0319065.1"/>
    </source>
</evidence>
<evidence type="ECO:0000313" key="20">
    <source>
        <dbReference type="Proteomes" id="UP000738325"/>
    </source>
</evidence>
<evidence type="ECO:0000256" key="8">
    <source>
        <dbReference type="ARBA" id="ARBA00022833"/>
    </source>
</evidence>
<feature type="compositionally biased region" description="Basic residues" evidence="14">
    <location>
        <begin position="1731"/>
        <end position="1741"/>
    </location>
</feature>
<keyword evidence="11" id="KW-0539">Nucleus</keyword>
<feature type="region of interest" description="Disordered" evidence="14">
    <location>
        <begin position="22"/>
        <end position="43"/>
    </location>
</feature>
<dbReference type="SMART" id="SM00545">
    <property type="entry name" value="JmjN"/>
    <property type="match status" value="1"/>
</dbReference>
<dbReference type="InterPro" id="IPR048615">
    <property type="entry name" value="KDM5_C-hel"/>
</dbReference>
<feature type="domain" description="PHD-type" evidence="15">
    <location>
        <begin position="1208"/>
        <end position="1257"/>
    </location>
</feature>
<evidence type="ECO:0000259" key="17">
    <source>
        <dbReference type="PROSITE" id="PS51183"/>
    </source>
</evidence>
<dbReference type="InterPro" id="IPR001965">
    <property type="entry name" value="Znf_PHD"/>
</dbReference>
<evidence type="ECO:0000256" key="13">
    <source>
        <dbReference type="PROSITE-ProRule" id="PRU00146"/>
    </source>
</evidence>
<evidence type="ECO:0000256" key="3">
    <source>
        <dbReference type="ARBA" id="ARBA00006801"/>
    </source>
</evidence>
<dbReference type="PROSITE" id="PS51184">
    <property type="entry name" value="JMJC"/>
    <property type="match status" value="1"/>
</dbReference>
<dbReference type="CDD" id="cd16100">
    <property type="entry name" value="ARID"/>
    <property type="match status" value="1"/>
</dbReference>
<gene>
    <name evidence="19" type="ORF">BGZ99_005323</name>
</gene>
<dbReference type="Pfam" id="PF00628">
    <property type="entry name" value="PHD"/>
    <property type="match status" value="3"/>
</dbReference>
<evidence type="ECO:0000256" key="9">
    <source>
        <dbReference type="ARBA" id="ARBA00023002"/>
    </source>
</evidence>
<organism evidence="19 20">
    <name type="scientific">Dissophora globulifera</name>
    <dbReference type="NCBI Taxonomy" id="979702"/>
    <lineage>
        <taxon>Eukaryota</taxon>
        <taxon>Fungi</taxon>
        <taxon>Fungi incertae sedis</taxon>
        <taxon>Mucoromycota</taxon>
        <taxon>Mortierellomycotina</taxon>
        <taxon>Mortierellomycetes</taxon>
        <taxon>Mortierellales</taxon>
        <taxon>Mortierellaceae</taxon>
        <taxon>Dissophora</taxon>
    </lineage>
</organism>
<dbReference type="GO" id="GO:0000785">
    <property type="term" value="C:chromatin"/>
    <property type="evidence" value="ECO:0007669"/>
    <property type="project" value="TreeGrafter"/>
</dbReference>
<feature type="compositionally biased region" description="Low complexity" evidence="14">
    <location>
        <begin position="242"/>
        <end position="254"/>
    </location>
</feature>
<keyword evidence="10" id="KW-0408">Iron</keyword>
<evidence type="ECO:0000256" key="7">
    <source>
        <dbReference type="ARBA" id="ARBA00022771"/>
    </source>
</evidence>
<evidence type="ECO:0000259" key="16">
    <source>
        <dbReference type="PROSITE" id="PS51011"/>
    </source>
</evidence>
<proteinExistence type="inferred from homology"/>
<dbReference type="EC" id="1.14.11.67" evidence="4"/>
<reference evidence="19" key="1">
    <citation type="journal article" date="2020" name="Fungal Divers.">
        <title>Resolving the Mortierellaceae phylogeny through synthesis of multi-gene phylogenetics and phylogenomics.</title>
        <authorList>
            <person name="Vandepol N."/>
            <person name="Liber J."/>
            <person name="Desiro A."/>
            <person name="Na H."/>
            <person name="Kennedy M."/>
            <person name="Barry K."/>
            <person name="Grigoriev I.V."/>
            <person name="Miller A.N."/>
            <person name="O'Donnell K."/>
            <person name="Stajich J.E."/>
            <person name="Bonito G."/>
        </authorList>
    </citation>
    <scope>NUCLEOTIDE SEQUENCE</scope>
    <source>
        <strain evidence="19">REB-010B</strain>
    </source>
</reference>
<evidence type="ECO:0000259" key="15">
    <source>
        <dbReference type="PROSITE" id="PS50016"/>
    </source>
</evidence>
<feature type="compositionally biased region" description="Basic residues" evidence="14">
    <location>
        <begin position="1776"/>
        <end position="1786"/>
    </location>
</feature>
<keyword evidence="5" id="KW-0479">Metal-binding</keyword>
<dbReference type="SUPFAM" id="SSF51197">
    <property type="entry name" value="Clavaminate synthase-like"/>
    <property type="match status" value="1"/>
</dbReference>
<dbReference type="SUPFAM" id="SSF46774">
    <property type="entry name" value="ARID-like"/>
    <property type="match status" value="1"/>
</dbReference>
<name>A0A9P6RHE5_9FUNG</name>
<dbReference type="Gene3D" id="2.60.120.650">
    <property type="entry name" value="Cupin"/>
    <property type="match status" value="2"/>
</dbReference>
<protein>
    <recommendedName>
        <fullName evidence="4">[histone H3]-trimethyl-L-lysine(4) demethylase</fullName>
        <ecNumber evidence="4">1.14.11.67</ecNumber>
    </recommendedName>
</protein>
<evidence type="ECO:0000256" key="1">
    <source>
        <dbReference type="ARBA" id="ARBA00001954"/>
    </source>
</evidence>
<dbReference type="PANTHER" id="PTHR10694:SF33">
    <property type="entry name" value="LYSINE-SPECIFIC DEMETHYLASE 5"/>
    <property type="match status" value="1"/>
</dbReference>
<feature type="compositionally biased region" description="Basic and acidic residues" evidence="14">
    <location>
        <begin position="1803"/>
        <end position="1823"/>
    </location>
</feature>
<dbReference type="PROSITE" id="PS50016">
    <property type="entry name" value="ZF_PHD_2"/>
    <property type="match status" value="2"/>
</dbReference>
<dbReference type="InterPro" id="IPR003349">
    <property type="entry name" value="JmjN"/>
</dbReference>
<sequence length="1933" mass="217107">MMKQTKPGAAKASSLPKAIPLDLSSVPTRAPPEQPPPNAPTRIFGLQEAPCYYPTPEEFMEPIKFIESIRPEAEKAGICKIIPPDGWRPTFALDSEVFHFKTRIQKLNSMEGETRTNLNYLDQLYKFHRQQGHPVHKIPQLDKRPIDLFRLRKEVASRGGYQKVTTGKKWAEIGRELDYTRKQCTSLSNALKTAYLKVILPYDIYLSKQGKLAPENHTQDIKRELPEDTHTNGSVDTSRDSAATTTNTTATNNNVPETRKSKRIKKDPVSYAGDLAYSTIDSEPSSPSNSDRMSSEPLSSKKDDDGQDDPDICQVCHADSDLDKMLICDGCELGYHTFCLTPPLQHIPKTDWYCAKCLVAGDDFGFEEGEEYSLSTFQQKCNDFKRNWFEKFGYTDGRVPEDAVEREFWRLVENAYETVEVEYGADLHSTQHGSGFPSLERNPLDKYSAHPANLNNIPVLPESLLSHIKTDISGMMVPWLYVGMCFSTFCWHNEDHYTYSINYMHWGETKTWYGVPASDALKFEDTMKAAVPELFEQQPDLLFQLVTMLSPERLVANNVKVVALDQRPGQFVVTFPQAYHAGFNHGFNFAEAVNFAPPDWCPFGLECVQRYKEHRKQPVFSHDELIMTTAIDDTSIATADWLQDELKNLVNREMSDRREILKKAPGIRIVTEELDRPEEEVQCMHCNSFIYLSQVGCRCTTKVACRDHIDDLCQCAISERFLRLRYSEEQLRDISQRVTETAGIPGAWIEKYQKTLLETRVPSLKLLRSLLTEAERIPFPIQEAGRLRRFVNTANEWVEAASKVLVRKHHQGRRVMERAQGSNGKRLEDLQEMLRQVERMRFDCLEIKQLEDSIESIQDFQLDARNALNKPEHDLAECRELYDLGVNMNIVMDEVDQLEAIVTDLTWMERVSAKGVLQEDYLLICSLVEDAEKNGVSPSNPLLIDLIKKQDAGQRWEEKAQDVLSKNPVDLDELHAVIEAGRDFPVPRNVLSKAEQLHTKAVDWQRTIEQMVKKSGEPIYTDRPLISDLKRALKAVDSMPIMIEHKEMFEEEVRKFEDWIGSLQALLLPSLTKRPAAQELEEALEDLKQNVEACTADEKPTALAALVNGPHGVDTTGSFKKHTAGMTNGVRVPTQDGSATADAVIETQATSATDSQMDEPDRTSTRNMDIEPSAPISEEMLVVAPVAIKERQEPSGQDMASEFDRDDKIYCLCRTSESGMMVECDECHEWYHGPCIRMTKREASSKSNYICPICNLSLVIKRDFPRPELKDLAAISQTSQSLRFFTPEAPLLASVVAMATGFHQRVSKFLEQDLITEKDVPEVKAYLRKIEGLEVGLPKERDVLRTHVLRLCPSSIPVPTVMLSTYPSAPPVSEVASTCICAQHVGETGNLQPPTNEIMIQCGICTDWMHLPCVGIDLDQVQRLSKFICPVCCLVRRKAYMLGQVRYPEEAQVRASGRTQANKDAADAKKRARKLSKDSNEATTGTPLAVVPGSSPGAAVAVEEKKKRAYKKREPSENGEKGKPKRRKSSAGQSTDSSSTISQGSGTPTTLPSFSEGFLLPHDRSLTTQQQQQQQHLLEHQHQHQRRPSHTLPPYSAPHTLPPHSQHPQHPAAHQSAPPLSSPQHLGHQHQQRRYTPPQTTTSFRHYQPSPPSRDHAQLSPAQGHPLPPPSTHARAHSHSRSPVLPATHARTHSHSRSPVLPAAHAHAHHQPHSHPYAHSSGSHYSSHAYSHSHSHSHSHPRSPTLHERSGQQHLYGTQPYGPIQHGNYPPPPPSSHHHHQQHPHHTQQSPPPPQHRTHAARTMHDRLDAPPPMRTEHHEYHPHYSQHHPQHHPHHHHQHHSQHRPSSPPPPIHASARPYGGYSGSSSVNPTGGPSSLTKGHPIQALSQGLRTVAIGPPSSPRAGYSQLETGSGGETETDDEESSAAKVATAL</sequence>
<dbReference type="InterPro" id="IPR036431">
    <property type="entry name" value="ARID_dom_sf"/>
</dbReference>
<keyword evidence="6" id="KW-0677">Repeat</keyword>
<feature type="compositionally biased region" description="Low complexity" evidence="14">
    <location>
        <begin position="1714"/>
        <end position="1730"/>
    </location>
</feature>
<accession>A0A9P6RHE5</accession>
<evidence type="ECO:0000256" key="11">
    <source>
        <dbReference type="ARBA" id="ARBA00023242"/>
    </source>
</evidence>
<dbReference type="InterPro" id="IPR003347">
    <property type="entry name" value="JmjC_dom"/>
</dbReference>
<dbReference type="GO" id="GO:0006355">
    <property type="term" value="P:regulation of DNA-templated transcription"/>
    <property type="evidence" value="ECO:0007669"/>
    <property type="project" value="TreeGrafter"/>
</dbReference>
<feature type="domain" description="JmjN" evidence="17">
    <location>
        <begin position="49"/>
        <end position="90"/>
    </location>
</feature>
<feature type="region of interest" description="Disordered" evidence="14">
    <location>
        <begin position="1452"/>
        <end position="1933"/>
    </location>
</feature>
<keyword evidence="8" id="KW-0862">Zinc</keyword>
<feature type="compositionally biased region" description="Polar residues" evidence="14">
    <location>
        <begin position="1865"/>
        <end position="1879"/>
    </location>
</feature>
<feature type="compositionally biased region" description="Basic and acidic residues" evidence="14">
    <location>
        <begin position="1464"/>
        <end position="1480"/>
    </location>
</feature>
<dbReference type="Pfam" id="PF01388">
    <property type="entry name" value="ARID"/>
    <property type="match status" value="1"/>
</dbReference>
<comment type="subcellular location">
    <subcellularLocation>
        <location evidence="2">Nucleus</location>
    </subcellularLocation>
</comment>
<keyword evidence="9" id="KW-0560">Oxidoreductase</keyword>
<dbReference type="Pfam" id="PF08429">
    <property type="entry name" value="PLU-1"/>
    <property type="match status" value="1"/>
</dbReference>
<dbReference type="PROSITE" id="PS01359">
    <property type="entry name" value="ZF_PHD_1"/>
    <property type="match status" value="2"/>
</dbReference>
<dbReference type="FunFam" id="1.10.150.60:FF:000016">
    <property type="entry name" value="Putative Lysine-specific demethylase 5B"/>
    <property type="match status" value="1"/>
</dbReference>
<feature type="domain" description="ARID" evidence="16">
    <location>
        <begin position="114"/>
        <end position="207"/>
    </location>
</feature>
<dbReference type="GO" id="GO:0008270">
    <property type="term" value="F:zinc ion binding"/>
    <property type="evidence" value="ECO:0007669"/>
    <property type="project" value="UniProtKB-KW"/>
</dbReference>
<evidence type="ECO:0000256" key="12">
    <source>
        <dbReference type="ARBA" id="ARBA00048734"/>
    </source>
</evidence>
<feature type="region of interest" description="Disordered" evidence="14">
    <location>
        <begin position="223"/>
        <end position="309"/>
    </location>
</feature>
<comment type="caution">
    <text evidence="19">The sequence shown here is derived from an EMBL/GenBank/DDBJ whole genome shotgun (WGS) entry which is preliminary data.</text>
</comment>
<evidence type="ECO:0000256" key="5">
    <source>
        <dbReference type="ARBA" id="ARBA00022723"/>
    </source>
</evidence>
<evidence type="ECO:0000256" key="14">
    <source>
        <dbReference type="SAM" id="MobiDB-lite"/>
    </source>
</evidence>
<dbReference type="CDD" id="cd22541">
    <property type="entry name" value="SP5_N"/>
    <property type="match status" value="1"/>
</dbReference>
<dbReference type="InterPro" id="IPR001606">
    <property type="entry name" value="ARID_dom"/>
</dbReference>
<dbReference type="Pfam" id="PF02375">
    <property type="entry name" value="JmjN"/>
    <property type="match status" value="1"/>
</dbReference>
<feature type="compositionally biased region" description="Low complexity" evidence="14">
    <location>
        <begin position="1530"/>
        <end position="1550"/>
    </location>
</feature>
<feature type="compositionally biased region" description="Low complexity" evidence="14">
    <location>
        <begin position="278"/>
        <end position="297"/>
    </location>
</feature>
<feature type="domain" description="PHD-type" evidence="15">
    <location>
        <begin position="310"/>
        <end position="360"/>
    </location>
</feature>
<dbReference type="PROSITE" id="PS51183">
    <property type="entry name" value="JMJN"/>
    <property type="match status" value="1"/>
</dbReference>
<dbReference type="CDD" id="cd15518">
    <property type="entry name" value="PHD_Ecm5p_Lid2p_like"/>
    <property type="match status" value="1"/>
</dbReference>
<dbReference type="Pfam" id="PF02373">
    <property type="entry name" value="JmjC"/>
    <property type="match status" value="1"/>
</dbReference>
<dbReference type="PANTHER" id="PTHR10694">
    <property type="entry name" value="LYSINE-SPECIFIC DEMETHYLASE"/>
    <property type="match status" value="1"/>
</dbReference>
<dbReference type="CDD" id="cd15545">
    <property type="entry name" value="PHD_BAZ2A_like"/>
    <property type="match status" value="1"/>
</dbReference>
<comment type="catalytic activity">
    <reaction evidence="12">
        <text>N(6),N(6),N(6)-trimethyl-L-lysyl(4)-[histone H3] + 3 2-oxoglutarate + 3 O2 = L-lysyl(4)-[histone H3] + 3 formaldehyde + 3 succinate + 3 CO2</text>
        <dbReference type="Rhea" id="RHEA:60208"/>
        <dbReference type="Rhea" id="RHEA-COMP:15537"/>
        <dbReference type="Rhea" id="RHEA-COMP:15547"/>
        <dbReference type="ChEBI" id="CHEBI:15379"/>
        <dbReference type="ChEBI" id="CHEBI:16526"/>
        <dbReference type="ChEBI" id="CHEBI:16810"/>
        <dbReference type="ChEBI" id="CHEBI:16842"/>
        <dbReference type="ChEBI" id="CHEBI:29969"/>
        <dbReference type="ChEBI" id="CHEBI:30031"/>
        <dbReference type="ChEBI" id="CHEBI:61961"/>
        <dbReference type="EC" id="1.14.11.67"/>
    </reaction>
</comment>
<dbReference type="Pfam" id="PF02928">
    <property type="entry name" value="zf-C5HC2"/>
    <property type="match status" value="1"/>
</dbReference>
<dbReference type="GO" id="GO:0003677">
    <property type="term" value="F:DNA binding"/>
    <property type="evidence" value="ECO:0007669"/>
    <property type="project" value="InterPro"/>
</dbReference>
<comment type="cofactor">
    <cofactor evidence="1">
        <name>Fe(2+)</name>
        <dbReference type="ChEBI" id="CHEBI:29033"/>
    </cofactor>
</comment>
<dbReference type="InterPro" id="IPR011011">
    <property type="entry name" value="Znf_FYVE_PHD"/>
</dbReference>
<dbReference type="SMART" id="SM01014">
    <property type="entry name" value="ARID"/>
    <property type="match status" value="1"/>
</dbReference>
<feature type="region of interest" description="Disordered" evidence="14">
    <location>
        <begin position="1148"/>
        <end position="1169"/>
    </location>
</feature>
<evidence type="ECO:0000259" key="18">
    <source>
        <dbReference type="PROSITE" id="PS51184"/>
    </source>
</evidence>
<dbReference type="SMART" id="SM00249">
    <property type="entry name" value="PHD"/>
    <property type="match status" value="3"/>
</dbReference>
<dbReference type="Pfam" id="PF21323">
    <property type="entry name" value="KDM5_C-hel"/>
    <property type="match status" value="1"/>
</dbReference>
<evidence type="ECO:0000256" key="6">
    <source>
        <dbReference type="ARBA" id="ARBA00022737"/>
    </source>
</evidence>
<dbReference type="Gene3D" id="3.30.40.10">
    <property type="entry name" value="Zinc/RING finger domain, C3HC4 (zinc finger)"/>
    <property type="match status" value="1"/>
</dbReference>
<dbReference type="PROSITE" id="PS51011">
    <property type="entry name" value="ARID"/>
    <property type="match status" value="1"/>
</dbReference>
<dbReference type="Proteomes" id="UP000738325">
    <property type="component" value="Unassembled WGS sequence"/>
</dbReference>